<evidence type="ECO:0000313" key="2">
    <source>
        <dbReference type="EMBL" id="CAE0359355.1"/>
    </source>
</evidence>
<protein>
    <submittedName>
        <fullName evidence="2">Uncharacterized protein</fullName>
    </submittedName>
</protein>
<reference evidence="2" key="1">
    <citation type="submission" date="2021-01" db="EMBL/GenBank/DDBJ databases">
        <authorList>
            <person name="Corre E."/>
            <person name="Pelletier E."/>
            <person name="Niang G."/>
            <person name="Scheremetjew M."/>
            <person name="Finn R."/>
            <person name="Kale V."/>
            <person name="Holt S."/>
            <person name="Cochrane G."/>
            <person name="Meng A."/>
            <person name="Brown T."/>
            <person name="Cohen L."/>
        </authorList>
    </citation>
    <scope>NUCLEOTIDE SEQUENCE</scope>
    <source>
        <strain evidence="2">CCMP1510</strain>
    </source>
</reference>
<dbReference type="PANTHER" id="PTHR31513:SF2">
    <property type="entry name" value="MRAZ"/>
    <property type="match status" value="1"/>
</dbReference>
<dbReference type="EMBL" id="HBIJ01000107">
    <property type="protein sequence ID" value="CAE0359355.1"/>
    <property type="molecule type" value="Transcribed_RNA"/>
</dbReference>
<proteinExistence type="predicted"/>
<name>A0A7S3ND69_9STRA</name>
<organism evidence="2">
    <name type="scientific">Aureoumbra lagunensis</name>
    <dbReference type="NCBI Taxonomy" id="44058"/>
    <lineage>
        <taxon>Eukaryota</taxon>
        <taxon>Sar</taxon>
        <taxon>Stramenopiles</taxon>
        <taxon>Ochrophyta</taxon>
        <taxon>Pelagophyceae</taxon>
        <taxon>Pelagomonadales</taxon>
        <taxon>Aureoumbra</taxon>
    </lineage>
</organism>
<sequence>MSLERSGQENDRDDVSLGSLPNDRANDGFMSAVLDTQRTVFANALIGEAAPGTILARLTSSNWDFLHVKGSETAVISTATSIFTTLDSGSQVWQLAVQDIVLTSGTAVSILGPSTLSLSNISGGGTLFCSSDVNIQPLKTAEIRIFDYASLKLGSGAKIKNTPKLYVAQEGHLDFEFDATDSVVSLTDLSLESNGTIRGTYIYLDVLGDIDIAWSSSISATGQGGMGAAPGFDNAIGVGAGGSSSLGGSGGGFGGAGLAGLGAWYIEILADVAQNDVNTTPGLLSESSAQYLIEHFWPGTQNATAAAEALLALAPHVWNSALTSLRDHAAAAIKSTSGLATGAAMFAETFGGGRLVPESLSSLLTASGGNTYGDAYEPTELGSGGGARHVLSGKGGAGGGAIRLRVRGRINISGSISADGADGNVGGGGGGSGGSIWLENCSELVGNGILSADGGRGGGELPADRDDRETDSYEWIQAAAYGGGGGGGGGRIALSSNCSVRDWYGTVHARAGAPDGSTLSIDARYLGTIAWGNVSLAKNATISTAAADGTLAIGDYVEIDSCVSRRAPVQIIRSVGTGNGSITSMDEHTTIIRGSWRVRYRYSSWSKELSTVATASQVQEALHSLGTVGDISVDRSLNYTDGGWSWSITFFDETSSITQPLLVVDTTRVYSTTGNATLLVDFNLDNGVNHVEAPLTYNSAQIPVIGLDQLGAGRIGEWRSPSTLRLTVTNATGGAPASYVQAGNLNFRFNLSLSNASGTWVPTPFDIAATWKLLN</sequence>
<dbReference type="PANTHER" id="PTHR31513">
    <property type="entry name" value="EPHRIN TYPE-B RECEPTOR"/>
    <property type="match status" value="1"/>
</dbReference>
<feature type="compositionally biased region" description="Basic and acidic residues" evidence="1">
    <location>
        <begin position="1"/>
        <end position="15"/>
    </location>
</feature>
<feature type="region of interest" description="Disordered" evidence="1">
    <location>
        <begin position="1"/>
        <end position="22"/>
    </location>
</feature>
<evidence type="ECO:0000256" key="1">
    <source>
        <dbReference type="SAM" id="MobiDB-lite"/>
    </source>
</evidence>
<accession>A0A7S3ND69</accession>
<dbReference type="AlphaFoldDB" id="A0A7S3ND69"/>
<gene>
    <name evidence="2" type="ORF">ALAG00032_LOCUS83</name>
</gene>